<dbReference type="EMBL" id="LR796242">
    <property type="protein sequence ID" value="CAB4131225.1"/>
    <property type="molecule type" value="Genomic_DNA"/>
</dbReference>
<evidence type="ECO:0000313" key="1">
    <source>
        <dbReference type="EMBL" id="CAB4131225.1"/>
    </source>
</evidence>
<dbReference type="InterPro" id="IPR016181">
    <property type="entry name" value="Acyl_CoA_acyltransferase"/>
</dbReference>
<proteinExistence type="predicted"/>
<dbReference type="SUPFAM" id="SSF55729">
    <property type="entry name" value="Acyl-CoA N-acyltransferases (Nat)"/>
    <property type="match status" value="1"/>
</dbReference>
<protein>
    <recommendedName>
        <fullName evidence="2">N-acetyltransferase domain-containing protein</fullName>
    </recommendedName>
</protein>
<accession>A0A6J5LB05</accession>
<dbReference type="Gene3D" id="3.40.630.30">
    <property type="match status" value="1"/>
</dbReference>
<sequence length="163" mass="18173">MSDELKVWVGKPEDIDDMMALAFSACDENGFVEPNPVRILEEIWPALNREKGIVGIVGIPGQKPQGAILLRICNTWYSNDEILEERAVFIHPDFRAAKGGRARKLCDFSKKVSDELGIPLTIGVLSNQRTSGKIRMYERIFGPPSGAYFLYGTRTGAWKQAAE</sequence>
<reference evidence="1" key="1">
    <citation type="submission" date="2020-04" db="EMBL/GenBank/DDBJ databases">
        <authorList>
            <person name="Chiriac C."/>
            <person name="Salcher M."/>
            <person name="Ghai R."/>
            <person name="Kavagutti S V."/>
        </authorList>
    </citation>
    <scope>NUCLEOTIDE SEQUENCE</scope>
</reference>
<evidence type="ECO:0008006" key="2">
    <source>
        <dbReference type="Google" id="ProtNLM"/>
    </source>
</evidence>
<name>A0A6J5LB05_9CAUD</name>
<gene>
    <name evidence="1" type="ORF">UFOVP120_70</name>
</gene>
<organism evidence="1">
    <name type="scientific">uncultured Caudovirales phage</name>
    <dbReference type="NCBI Taxonomy" id="2100421"/>
    <lineage>
        <taxon>Viruses</taxon>
        <taxon>Duplodnaviria</taxon>
        <taxon>Heunggongvirae</taxon>
        <taxon>Uroviricota</taxon>
        <taxon>Caudoviricetes</taxon>
        <taxon>Peduoviridae</taxon>
        <taxon>Maltschvirus</taxon>
        <taxon>Maltschvirus maltsch</taxon>
    </lineage>
</organism>